<comment type="similarity">
    <text evidence="1">Belongs to the peptidase U62 family.</text>
</comment>
<dbReference type="Pfam" id="PF19289">
    <property type="entry name" value="PmbA_TldD_3rd"/>
    <property type="match status" value="1"/>
</dbReference>
<sequence>MNLDSSVEYVLGVCRKRRLDQYDLVGSESKQVGVELFRKRVSNTELSNSRGIGIRLIQSGKPGYSYSEKLSEEALSQMVEDALAQAKISDPLDIDLPGPSELPKINIRSYEESLESLGFEWLKSTGETLDDLAWSVGDKIENVPYSYAGKTWSRFVLANSNGLYHSEKSNLISAGVALVATDGKSKKMGGYTRSGLDLDRINPETIVSTAAERSLALLGAKPVKSGSYNVVFSNRISPQIFGMFSSPFSADSVQKGLSRLKGKIGSQIASQNWNVFCDPHVTDYPGSRLLDAEGVLTGKRAIVENGILQTYLYNLESAKKEGVVPTGNAVRSYGGRVGTSFNNYVVPKGDKTLEELLGSVPECIYVLKLEGGSGCSAVSGEISIGVQGIYYKNGIPVHPVDNITMNLNFFDLLFRIEGISNEYNDSYSSVKVPDILIREASIAG</sequence>
<dbReference type="GO" id="GO:0008237">
    <property type="term" value="F:metallopeptidase activity"/>
    <property type="evidence" value="ECO:0007669"/>
    <property type="project" value="InterPro"/>
</dbReference>
<dbReference type="InterPro" id="IPR045569">
    <property type="entry name" value="Metalloprtase-TldD/E_C"/>
</dbReference>
<dbReference type="PANTHER" id="PTHR43421:SF1">
    <property type="entry name" value="METALLOPROTEASE PMBA"/>
    <property type="match status" value="1"/>
</dbReference>
<dbReference type="InterPro" id="IPR002510">
    <property type="entry name" value="Metalloprtase-TldD/E_N"/>
</dbReference>
<dbReference type="Gene3D" id="3.30.2290.10">
    <property type="entry name" value="PmbA/TldD superfamily"/>
    <property type="match status" value="1"/>
</dbReference>
<evidence type="ECO:0000313" key="6">
    <source>
        <dbReference type="Proteomes" id="UP000006329"/>
    </source>
</evidence>
<dbReference type="GO" id="GO:0005829">
    <property type="term" value="C:cytosol"/>
    <property type="evidence" value="ECO:0007669"/>
    <property type="project" value="TreeGrafter"/>
</dbReference>
<dbReference type="PANTHER" id="PTHR43421">
    <property type="entry name" value="METALLOPROTEASE PMBA"/>
    <property type="match status" value="1"/>
</dbReference>
<evidence type="ECO:0000259" key="4">
    <source>
        <dbReference type="Pfam" id="PF19290"/>
    </source>
</evidence>
<dbReference type="EMBL" id="AHON02000024">
    <property type="protein sequence ID" value="EKO35018.1"/>
    <property type="molecule type" value="Genomic_DNA"/>
</dbReference>
<keyword evidence="6" id="KW-1185">Reference proteome</keyword>
<dbReference type="Pfam" id="PF19290">
    <property type="entry name" value="PmbA_TldD_2nd"/>
    <property type="match status" value="1"/>
</dbReference>
<dbReference type="Pfam" id="PF01523">
    <property type="entry name" value="PmbA_TldD_1st"/>
    <property type="match status" value="1"/>
</dbReference>
<evidence type="ECO:0000259" key="2">
    <source>
        <dbReference type="Pfam" id="PF01523"/>
    </source>
</evidence>
<reference evidence="5" key="1">
    <citation type="submission" date="2012-10" db="EMBL/GenBank/DDBJ databases">
        <authorList>
            <person name="Harkins D.M."/>
            <person name="Durkin A.S."/>
            <person name="Brinkac L.M."/>
            <person name="Haft D.H."/>
            <person name="Selengut J.D."/>
            <person name="Sanka R."/>
            <person name="DePew J."/>
            <person name="Purushe J."/>
            <person name="Matthias M.A."/>
            <person name="Vinetz J.M."/>
            <person name="Sutton G.G."/>
            <person name="Nierman W.C."/>
            <person name="Fouts D.E."/>
        </authorList>
    </citation>
    <scope>NUCLEOTIDE SEQUENCE [LARGE SCALE GENOMIC DNA]</scope>
    <source>
        <strain evidence="5">MOR084</strain>
    </source>
</reference>
<organism evidence="5 6">
    <name type="scientific">Leptospira santarosai str. MOR084</name>
    <dbReference type="NCBI Taxonomy" id="1049984"/>
    <lineage>
        <taxon>Bacteria</taxon>
        <taxon>Pseudomonadati</taxon>
        <taxon>Spirochaetota</taxon>
        <taxon>Spirochaetia</taxon>
        <taxon>Leptospirales</taxon>
        <taxon>Leptospiraceae</taxon>
        <taxon>Leptospira</taxon>
    </lineage>
</organism>
<evidence type="ECO:0000259" key="3">
    <source>
        <dbReference type="Pfam" id="PF19289"/>
    </source>
</evidence>
<dbReference type="AlphaFoldDB" id="A0A0E2BI58"/>
<feature type="domain" description="Metalloprotease TldD/E central" evidence="4">
    <location>
        <begin position="119"/>
        <end position="218"/>
    </location>
</feature>
<dbReference type="Proteomes" id="UP000006329">
    <property type="component" value="Unassembled WGS sequence"/>
</dbReference>
<dbReference type="InterPro" id="IPR035068">
    <property type="entry name" value="TldD/PmbA_N"/>
</dbReference>
<dbReference type="InterPro" id="IPR045570">
    <property type="entry name" value="Metalloprtase-TldD/E_cen_dom"/>
</dbReference>
<gene>
    <name evidence="5" type="ORF">LEP1GSC179_0414</name>
</gene>
<dbReference type="InterPro" id="IPR036059">
    <property type="entry name" value="TldD/PmbA_sf"/>
</dbReference>
<evidence type="ECO:0000313" key="5">
    <source>
        <dbReference type="EMBL" id="EKO35018.1"/>
    </source>
</evidence>
<comment type="caution">
    <text evidence="5">The sequence shown here is derived from an EMBL/GenBank/DDBJ whole genome shotgun (WGS) entry which is preliminary data.</text>
</comment>
<accession>A0A0E2BI58</accession>
<evidence type="ECO:0000256" key="1">
    <source>
        <dbReference type="ARBA" id="ARBA00005836"/>
    </source>
</evidence>
<dbReference type="SUPFAM" id="SSF111283">
    <property type="entry name" value="Putative modulator of DNA gyrase, PmbA/TldD"/>
    <property type="match status" value="1"/>
</dbReference>
<feature type="domain" description="Metalloprotease TldD/E C-terminal" evidence="3">
    <location>
        <begin position="225"/>
        <end position="444"/>
    </location>
</feature>
<dbReference type="GO" id="GO:0006508">
    <property type="term" value="P:proteolysis"/>
    <property type="evidence" value="ECO:0007669"/>
    <property type="project" value="InterPro"/>
</dbReference>
<proteinExistence type="inferred from homology"/>
<name>A0A0E2BI58_9LEPT</name>
<protein>
    <submittedName>
        <fullName evidence="5">TldD/PmbA family protein</fullName>
    </submittedName>
</protein>
<dbReference type="InterPro" id="IPR047657">
    <property type="entry name" value="PmbA"/>
</dbReference>
<dbReference type="RefSeq" id="WP_004484441.1">
    <property type="nucleotide sequence ID" value="NZ_AHON02000024.1"/>
</dbReference>
<feature type="domain" description="Metalloprotease TldD/E N-terminal" evidence="2">
    <location>
        <begin position="22"/>
        <end position="86"/>
    </location>
</feature>